<dbReference type="Pfam" id="PF01926">
    <property type="entry name" value="MMR_HSR1"/>
    <property type="match status" value="1"/>
</dbReference>
<feature type="region of interest" description="Disordered" evidence="1">
    <location>
        <begin position="1"/>
        <end position="25"/>
    </location>
</feature>
<name>A0A1X7TCH3_AMPQE</name>
<dbReference type="InterPro" id="IPR006073">
    <property type="entry name" value="GTP-bd"/>
</dbReference>
<dbReference type="InParanoid" id="A0A1X7TCH3"/>
<dbReference type="STRING" id="400682.A0A1X7TCH3"/>
<accession>A0A1X7TCH3</accession>
<dbReference type="Gene3D" id="3.40.50.300">
    <property type="entry name" value="P-loop containing nucleotide triphosphate hydrolases"/>
    <property type="match status" value="1"/>
</dbReference>
<dbReference type="CDD" id="cd00882">
    <property type="entry name" value="Ras_like_GTPase"/>
    <property type="match status" value="1"/>
</dbReference>
<dbReference type="EnsemblMetazoa" id="Aqu2.1.12044_001">
    <property type="protein sequence ID" value="Aqu2.1.12044_001"/>
    <property type="gene ID" value="Aqu2.1.12044"/>
</dbReference>
<reference evidence="3" key="1">
    <citation type="submission" date="2017-05" db="UniProtKB">
        <authorList>
            <consortium name="EnsemblMetazoa"/>
        </authorList>
    </citation>
    <scope>IDENTIFICATION</scope>
</reference>
<proteinExistence type="predicted"/>
<evidence type="ECO:0000259" key="2">
    <source>
        <dbReference type="Pfam" id="PF01926"/>
    </source>
</evidence>
<organism evidence="3">
    <name type="scientific">Amphimedon queenslandica</name>
    <name type="common">Sponge</name>
    <dbReference type="NCBI Taxonomy" id="400682"/>
    <lineage>
        <taxon>Eukaryota</taxon>
        <taxon>Metazoa</taxon>
        <taxon>Porifera</taxon>
        <taxon>Demospongiae</taxon>
        <taxon>Heteroscleromorpha</taxon>
        <taxon>Haplosclerida</taxon>
        <taxon>Niphatidae</taxon>
        <taxon>Amphimedon</taxon>
    </lineage>
</organism>
<protein>
    <recommendedName>
        <fullName evidence="2">G domain-containing protein</fullName>
    </recommendedName>
</protein>
<sequence>MATVLNDSGQFEDKQVEYLQPEDEESEEIKQKIEALRQRGEPIKILVIGPTGVGKSTLINNLMGGNVAKVSHSMEFRQSTVEVHEGEHRGVRIRVYDTPGSHDSRGNTNSFLKKISRATLILFSCV</sequence>
<feature type="domain" description="G" evidence="2">
    <location>
        <begin position="44"/>
        <end position="123"/>
    </location>
</feature>
<dbReference type="GO" id="GO:0005525">
    <property type="term" value="F:GTP binding"/>
    <property type="evidence" value="ECO:0007669"/>
    <property type="project" value="InterPro"/>
</dbReference>
<evidence type="ECO:0000313" key="3">
    <source>
        <dbReference type="EnsemblMetazoa" id="Aqu2.1.12044_001"/>
    </source>
</evidence>
<dbReference type="InterPro" id="IPR027417">
    <property type="entry name" value="P-loop_NTPase"/>
</dbReference>
<dbReference type="PRINTS" id="PR00449">
    <property type="entry name" value="RASTRNSFRMNG"/>
</dbReference>
<evidence type="ECO:0000256" key="1">
    <source>
        <dbReference type="SAM" id="MobiDB-lite"/>
    </source>
</evidence>
<dbReference type="SUPFAM" id="SSF52540">
    <property type="entry name" value="P-loop containing nucleoside triphosphate hydrolases"/>
    <property type="match status" value="1"/>
</dbReference>
<dbReference type="AlphaFoldDB" id="A0A1X7TCH3"/>
<dbReference type="PANTHER" id="PTHR18884">
    <property type="entry name" value="SEPTIN"/>
    <property type="match status" value="1"/>
</dbReference>